<dbReference type="InterPro" id="IPR003313">
    <property type="entry name" value="AraC-bd"/>
</dbReference>
<dbReference type="Gene3D" id="1.10.10.60">
    <property type="entry name" value="Homeodomain-like"/>
    <property type="match status" value="2"/>
</dbReference>
<evidence type="ECO:0000256" key="1">
    <source>
        <dbReference type="ARBA" id="ARBA00023015"/>
    </source>
</evidence>
<accession>A0ABR7PD93</accession>
<dbReference type="SUPFAM" id="SSF51215">
    <property type="entry name" value="Regulatory protein AraC"/>
    <property type="match status" value="1"/>
</dbReference>
<dbReference type="Pfam" id="PF12833">
    <property type="entry name" value="HTH_18"/>
    <property type="match status" value="1"/>
</dbReference>
<dbReference type="Pfam" id="PF02311">
    <property type="entry name" value="AraC_binding"/>
    <property type="match status" value="1"/>
</dbReference>
<dbReference type="Gene3D" id="2.60.120.10">
    <property type="entry name" value="Jelly Rolls"/>
    <property type="match status" value="1"/>
</dbReference>
<keyword evidence="2" id="KW-0238">DNA-binding</keyword>
<comment type="caution">
    <text evidence="5">The sequence shown here is derived from an EMBL/GenBank/DDBJ whole genome shotgun (WGS) entry which is preliminary data.</text>
</comment>
<proteinExistence type="predicted"/>
<evidence type="ECO:0000256" key="3">
    <source>
        <dbReference type="ARBA" id="ARBA00023163"/>
    </source>
</evidence>
<evidence type="ECO:0000256" key="2">
    <source>
        <dbReference type="ARBA" id="ARBA00023125"/>
    </source>
</evidence>
<dbReference type="RefSeq" id="WP_187558960.1">
    <property type="nucleotide sequence ID" value="NZ_JACRTP010000005.1"/>
</dbReference>
<gene>
    <name evidence="5" type="ORF">H8712_12360</name>
</gene>
<dbReference type="InterPro" id="IPR009057">
    <property type="entry name" value="Homeodomain-like_sf"/>
</dbReference>
<dbReference type="Proteomes" id="UP000661649">
    <property type="component" value="Unassembled WGS sequence"/>
</dbReference>
<feature type="domain" description="HTH araC/xylS-type" evidence="4">
    <location>
        <begin position="193"/>
        <end position="291"/>
    </location>
</feature>
<evidence type="ECO:0000313" key="6">
    <source>
        <dbReference type="Proteomes" id="UP000661649"/>
    </source>
</evidence>
<dbReference type="PANTHER" id="PTHR43280:SF2">
    <property type="entry name" value="HTH-TYPE TRANSCRIPTIONAL REGULATOR EXSA"/>
    <property type="match status" value="1"/>
</dbReference>
<dbReference type="EMBL" id="JACRTP010000005">
    <property type="protein sequence ID" value="MBC8629390.1"/>
    <property type="molecule type" value="Genomic_DNA"/>
</dbReference>
<reference evidence="5 6" key="1">
    <citation type="submission" date="2020-08" db="EMBL/GenBank/DDBJ databases">
        <title>Genome public.</title>
        <authorList>
            <person name="Liu C."/>
            <person name="Sun Q."/>
        </authorList>
    </citation>
    <scope>NUCLEOTIDE SEQUENCE [LARGE SCALE GENOMIC DNA]</scope>
    <source>
        <strain evidence="5 6">3_YM_SP_D4_24.mj</strain>
    </source>
</reference>
<evidence type="ECO:0000313" key="5">
    <source>
        <dbReference type="EMBL" id="MBC8629390.1"/>
    </source>
</evidence>
<dbReference type="PANTHER" id="PTHR43280">
    <property type="entry name" value="ARAC-FAMILY TRANSCRIPTIONAL REGULATOR"/>
    <property type="match status" value="1"/>
</dbReference>
<dbReference type="InterPro" id="IPR014710">
    <property type="entry name" value="RmlC-like_jellyroll"/>
</dbReference>
<sequence>MNLTEYQNYHESKSHTSLEFPYNTYLCCIPMDFTHVPIHWHNEMELIVIQKGSGIISVDFITHEVKAGDIVFVLPGQLHSIKQKKEARMEYENILFHPSMLLCGEPDLCGTDFILPLMENPATIQTFLTPDAPAYESLSGCIRKIDNLCDSRPKGYQLAVKGWLFQLMFFLVSNQQTLKQPSQSHQKHMDKLKTILKYVEEHYNEPLNIEDMANLIHYSKSHFMKFFKTHMNMGFTQYLNHYRMSMAAKLLVSTDDSVLTIAVSSGFDNLSYFNRLFKREFHMTPREYRRQQ</sequence>
<dbReference type="SUPFAM" id="SSF46689">
    <property type="entry name" value="Homeodomain-like"/>
    <property type="match status" value="2"/>
</dbReference>
<keyword evidence="3" id="KW-0804">Transcription</keyword>
<evidence type="ECO:0000259" key="4">
    <source>
        <dbReference type="PROSITE" id="PS01124"/>
    </source>
</evidence>
<dbReference type="InterPro" id="IPR018060">
    <property type="entry name" value="HTH_AraC"/>
</dbReference>
<dbReference type="InterPro" id="IPR020449">
    <property type="entry name" value="Tscrpt_reg_AraC-type_HTH"/>
</dbReference>
<dbReference type="PRINTS" id="PR00032">
    <property type="entry name" value="HTHARAC"/>
</dbReference>
<keyword evidence="6" id="KW-1185">Reference proteome</keyword>
<keyword evidence="1" id="KW-0805">Transcription regulation</keyword>
<name>A0ABR7PD93_9FIRM</name>
<protein>
    <submittedName>
        <fullName evidence="5">AraC family transcriptional regulator</fullName>
    </submittedName>
</protein>
<dbReference type="PROSITE" id="PS01124">
    <property type="entry name" value="HTH_ARAC_FAMILY_2"/>
    <property type="match status" value="1"/>
</dbReference>
<organism evidence="5 6">
    <name type="scientific">Blautia stercoris</name>
    <dbReference type="NCBI Taxonomy" id="871664"/>
    <lineage>
        <taxon>Bacteria</taxon>
        <taxon>Bacillati</taxon>
        <taxon>Bacillota</taxon>
        <taxon>Clostridia</taxon>
        <taxon>Lachnospirales</taxon>
        <taxon>Lachnospiraceae</taxon>
        <taxon>Blautia</taxon>
    </lineage>
</organism>
<dbReference type="InterPro" id="IPR037923">
    <property type="entry name" value="HTH-like"/>
</dbReference>
<dbReference type="SMART" id="SM00342">
    <property type="entry name" value="HTH_ARAC"/>
    <property type="match status" value="1"/>
</dbReference>